<evidence type="ECO:0000256" key="7">
    <source>
        <dbReference type="ARBA" id="ARBA00023146"/>
    </source>
</evidence>
<evidence type="ECO:0000256" key="8">
    <source>
        <dbReference type="ARBA" id="ARBA00029731"/>
    </source>
</evidence>
<dbReference type="Pfam" id="PF03129">
    <property type="entry name" value="HGTP_anticodon"/>
    <property type="match status" value="1"/>
</dbReference>
<dbReference type="Pfam" id="PF00587">
    <property type="entry name" value="tRNA-synt_2b"/>
    <property type="match status" value="1"/>
</dbReference>
<feature type="domain" description="Aminoacyl-transfer RNA synthetases class-II family profile" evidence="10">
    <location>
        <begin position="42"/>
        <end position="320"/>
    </location>
</feature>
<evidence type="ECO:0000256" key="1">
    <source>
        <dbReference type="ARBA" id="ARBA00012831"/>
    </source>
</evidence>
<dbReference type="PRINTS" id="PR01046">
    <property type="entry name" value="TRNASYNTHPRO"/>
</dbReference>
<evidence type="ECO:0000256" key="2">
    <source>
        <dbReference type="ARBA" id="ARBA00019110"/>
    </source>
</evidence>
<organism evidence="11 12">
    <name type="scientific">Candidatus Nomurabacteria bacterium GW2011_GWB1_47_6</name>
    <dbReference type="NCBI Taxonomy" id="1618749"/>
    <lineage>
        <taxon>Bacteria</taxon>
        <taxon>Candidatus Nomuraibacteriota</taxon>
    </lineage>
</organism>
<dbReference type="InterPro" id="IPR045864">
    <property type="entry name" value="aa-tRNA-synth_II/BPL/LPL"/>
</dbReference>
<dbReference type="PROSITE" id="PS50862">
    <property type="entry name" value="AA_TRNA_LIGASE_II"/>
    <property type="match status" value="1"/>
</dbReference>
<evidence type="ECO:0000256" key="3">
    <source>
        <dbReference type="ARBA" id="ARBA00022598"/>
    </source>
</evidence>
<dbReference type="PANTHER" id="PTHR42753">
    <property type="entry name" value="MITOCHONDRIAL RIBOSOME PROTEIN L39/PROLYL-TRNA LIGASE FAMILY MEMBER"/>
    <property type="match status" value="1"/>
</dbReference>
<dbReference type="EMBL" id="LCOJ01000004">
    <property type="protein sequence ID" value="KKU75784.1"/>
    <property type="molecule type" value="Genomic_DNA"/>
</dbReference>
<name>A0A0G1T201_9BACT</name>
<dbReference type="CDD" id="cd00861">
    <property type="entry name" value="ProRS_anticodon_short"/>
    <property type="match status" value="1"/>
</dbReference>
<evidence type="ECO:0000256" key="4">
    <source>
        <dbReference type="ARBA" id="ARBA00022741"/>
    </source>
</evidence>
<dbReference type="PANTHER" id="PTHR42753:SF2">
    <property type="entry name" value="PROLINE--TRNA LIGASE"/>
    <property type="match status" value="1"/>
</dbReference>
<dbReference type="Gene3D" id="3.30.930.10">
    <property type="entry name" value="Bira Bifunctional Protein, Domain 2"/>
    <property type="match status" value="1"/>
</dbReference>
<dbReference type="InterPro" id="IPR004154">
    <property type="entry name" value="Anticodon-bd"/>
</dbReference>
<dbReference type="SUPFAM" id="SSF55681">
    <property type="entry name" value="Class II aaRS and biotin synthetases"/>
    <property type="match status" value="1"/>
</dbReference>
<dbReference type="Proteomes" id="UP000034879">
    <property type="component" value="Unassembled WGS sequence"/>
</dbReference>
<dbReference type="GO" id="GO:0004827">
    <property type="term" value="F:proline-tRNA ligase activity"/>
    <property type="evidence" value="ECO:0007669"/>
    <property type="project" value="UniProtKB-EC"/>
</dbReference>
<dbReference type="GO" id="GO:0005524">
    <property type="term" value="F:ATP binding"/>
    <property type="evidence" value="ECO:0007669"/>
    <property type="project" value="UniProtKB-KW"/>
</dbReference>
<reference evidence="11 12" key="1">
    <citation type="journal article" date="2015" name="Nature">
        <title>rRNA introns, odd ribosomes, and small enigmatic genomes across a large radiation of phyla.</title>
        <authorList>
            <person name="Brown C.T."/>
            <person name="Hug L.A."/>
            <person name="Thomas B.C."/>
            <person name="Sharon I."/>
            <person name="Castelle C.J."/>
            <person name="Singh A."/>
            <person name="Wilkins M.J."/>
            <person name="Williams K.H."/>
            <person name="Banfield J.F."/>
        </authorList>
    </citation>
    <scope>NUCLEOTIDE SEQUENCE [LARGE SCALE GENOMIC DNA]</scope>
</reference>
<evidence type="ECO:0000313" key="12">
    <source>
        <dbReference type="Proteomes" id="UP000034879"/>
    </source>
</evidence>
<dbReference type="InterPro" id="IPR006195">
    <property type="entry name" value="aa-tRNA-synth_II"/>
</dbReference>
<dbReference type="SUPFAM" id="SSF52954">
    <property type="entry name" value="Class II aaRS ABD-related"/>
    <property type="match status" value="1"/>
</dbReference>
<evidence type="ECO:0000313" key="11">
    <source>
        <dbReference type="EMBL" id="KKU75784.1"/>
    </source>
</evidence>
<dbReference type="InterPro" id="IPR050062">
    <property type="entry name" value="Pro-tRNA_synthetase"/>
</dbReference>
<dbReference type="EC" id="6.1.1.15" evidence="1"/>
<dbReference type="InterPro" id="IPR036621">
    <property type="entry name" value="Anticodon-bd_dom_sf"/>
</dbReference>
<comment type="catalytic activity">
    <reaction evidence="9">
        <text>tRNA(Pro) + L-proline + ATP = L-prolyl-tRNA(Pro) + AMP + diphosphate</text>
        <dbReference type="Rhea" id="RHEA:14305"/>
        <dbReference type="Rhea" id="RHEA-COMP:9700"/>
        <dbReference type="Rhea" id="RHEA-COMP:9702"/>
        <dbReference type="ChEBI" id="CHEBI:30616"/>
        <dbReference type="ChEBI" id="CHEBI:33019"/>
        <dbReference type="ChEBI" id="CHEBI:60039"/>
        <dbReference type="ChEBI" id="CHEBI:78442"/>
        <dbReference type="ChEBI" id="CHEBI:78532"/>
        <dbReference type="ChEBI" id="CHEBI:456215"/>
        <dbReference type="EC" id="6.1.1.15"/>
    </reaction>
</comment>
<dbReference type="InterPro" id="IPR044140">
    <property type="entry name" value="ProRS_anticodon_short"/>
</dbReference>
<proteinExistence type="predicted"/>
<dbReference type="InterPro" id="IPR002316">
    <property type="entry name" value="Pro-tRNA-ligase_IIa"/>
</dbReference>
<dbReference type="PATRIC" id="fig|1618749.3.peg.110"/>
<dbReference type="GO" id="GO:0005829">
    <property type="term" value="C:cytosol"/>
    <property type="evidence" value="ECO:0007669"/>
    <property type="project" value="TreeGrafter"/>
</dbReference>
<evidence type="ECO:0000256" key="5">
    <source>
        <dbReference type="ARBA" id="ARBA00022840"/>
    </source>
</evidence>
<keyword evidence="7" id="KW-0030">Aminoacyl-tRNA synthetase</keyword>
<evidence type="ECO:0000259" key="10">
    <source>
        <dbReference type="PROSITE" id="PS50862"/>
    </source>
</evidence>
<dbReference type="InterPro" id="IPR002314">
    <property type="entry name" value="aa-tRNA-synt_IIb"/>
</dbReference>
<accession>A0A0G1T201</accession>
<dbReference type="GO" id="GO:0006433">
    <property type="term" value="P:prolyl-tRNA aminoacylation"/>
    <property type="evidence" value="ECO:0007669"/>
    <property type="project" value="InterPro"/>
</dbReference>
<evidence type="ECO:0000256" key="9">
    <source>
        <dbReference type="ARBA" id="ARBA00047671"/>
    </source>
</evidence>
<dbReference type="AlphaFoldDB" id="A0A0G1T201"/>
<keyword evidence="6" id="KW-0648">Protein biosynthesis</keyword>
<comment type="caution">
    <text evidence="11">The sequence shown here is derived from an EMBL/GenBank/DDBJ whole genome shotgun (WGS) entry which is preliminary data.</text>
</comment>
<keyword evidence="4" id="KW-0547">Nucleotide-binding</keyword>
<evidence type="ECO:0000256" key="6">
    <source>
        <dbReference type="ARBA" id="ARBA00022917"/>
    </source>
</evidence>
<sequence length="418" mass="47015">MNTSVRQSELFTKTKKETPTDEVSKNAELLIRGGFVHKEMAGVYSYLPLGLKVLRKIENIVREEMNKAGGQEIFMSALQPKENWEKTGRWNDLDVLYKVTDSAGREMALGPTHEEIVVPILKNYVTSYKDLPKALYQIQDKFRMELRSKSGILRGREFMMKDMYSFHSTTEDFEKFYEQMKGVYKNVFERAGIGHITYLTFASGGTFSKYSHEFQTITPAGEDTVYVDEEQGIAINKEVLNDEVLGQLGTTRDKLSEHRAIEVGNIFDLKTKYSAPFDLTFTDEKGGKLPVLMGCYGIGIGRLMGTVVEALADDKGIIWPEAIAPFRVHLLMLGKEADVAAEAEKVYSTLSRASVEVLFDDRADVSAGEKFSDSDLLGIPYRAVVSARSIKENGIELKKRTEEKGKIVSIDELLTCLK</sequence>
<keyword evidence="3 11" id="KW-0436">Ligase</keyword>
<gene>
    <name evidence="11" type="ORF">UY01_C0004G0011</name>
</gene>
<protein>
    <recommendedName>
        <fullName evidence="2">Proline--tRNA ligase</fullName>
        <ecNumber evidence="1">6.1.1.15</ecNumber>
    </recommendedName>
    <alternativeName>
        <fullName evidence="8">Prolyl-tRNA synthetase</fullName>
    </alternativeName>
</protein>
<dbReference type="Gene3D" id="3.40.50.800">
    <property type="entry name" value="Anticodon-binding domain"/>
    <property type="match status" value="1"/>
</dbReference>
<keyword evidence="5" id="KW-0067">ATP-binding</keyword>